<evidence type="ECO:0000256" key="1">
    <source>
        <dbReference type="SAM" id="MobiDB-lite"/>
    </source>
</evidence>
<feature type="region of interest" description="Disordered" evidence="1">
    <location>
        <begin position="610"/>
        <end position="663"/>
    </location>
</feature>
<keyword evidence="3" id="KW-1185">Reference proteome</keyword>
<feature type="compositionally biased region" description="Acidic residues" evidence="1">
    <location>
        <begin position="632"/>
        <end position="644"/>
    </location>
</feature>
<dbReference type="Gene3D" id="1.25.40.10">
    <property type="entry name" value="Tetratricopeptide repeat domain"/>
    <property type="match status" value="1"/>
</dbReference>
<gene>
    <name evidence="2" type="ORF">ACFPZF_06410</name>
</gene>
<evidence type="ECO:0000313" key="2">
    <source>
        <dbReference type="EMBL" id="MFC5640986.1"/>
    </source>
</evidence>
<feature type="region of interest" description="Disordered" evidence="1">
    <location>
        <begin position="347"/>
        <end position="366"/>
    </location>
</feature>
<dbReference type="RefSeq" id="WP_346141234.1">
    <property type="nucleotide sequence ID" value="NZ_BAAAUA010000003.1"/>
</dbReference>
<dbReference type="InterPro" id="IPR011990">
    <property type="entry name" value="TPR-like_helical_dom_sf"/>
</dbReference>
<sequence length="676" mass="72454">MQHADRGDERLEAQGEVAVARLAIDSGNLAHAAEHLADAMVADPQLPELHEALAEFCARAGGPAAALEHFPLDGQVYLGTVVCRAHVQAAAGDWDSAVSLLASAIRHAPDRPWADTTWLARADLPALLAPDGVAQSAARIAGVLPDPAPEELRPALRPFEDLVRRVVVHHRDHPVLLAFASGLIRRLGDTPYAVDLAERAHRLAPQHLTAVLLGNALRADGQPDRALTVWQAAHAARPDSYLAVDIAELYAATGRPAEGLPWLDRVLATEPDHPKAGPARHGVRHGRDGGTVHLLALADHLRDHPDHEYAAELLARHSREQPWLGAVHGTGEATVNALHRFLAAVDTASGTDPGTGPETGSDTRGPARIDLTVSALEPPSSLLAVRLAAPDARVTYRAVLEPDPRTPVRPSTTRIWDWDGTVPRPAVPAPSDHAAALVRDTAEVVWSTLPAAYDHAVRLAGLPPADLLGVLAHPPAPREDEIGAALRAHHPELWIRAVQAFACLGIAHHRTDQPWADADRHRILADLLLGPEDWVAEAAGFALVTVAWVHPETRADVGRLLARRLAADSRAHRQRAVTILPSVCRLLLACPWAEPDRLAAARELLDRLTAEDAEDAETGGTARTARTAGTGEEAEVAEDAEDADAPGTVEPGTVEPADRVRADDRPSLLKRLFRRR</sequence>
<reference evidence="3" key="1">
    <citation type="journal article" date="2019" name="Int. J. Syst. Evol. Microbiol.">
        <title>The Global Catalogue of Microorganisms (GCM) 10K type strain sequencing project: providing services to taxonomists for standard genome sequencing and annotation.</title>
        <authorList>
            <consortium name="The Broad Institute Genomics Platform"/>
            <consortium name="The Broad Institute Genome Sequencing Center for Infectious Disease"/>
            <person name="Wu L."/>
            <person name="Ma J."/>
        </authorList>
    </citation>
    <scope>NUCLEOTIDE SEQUENCE [LARGE SCALE GENOMIC DNA]</scope>
    <source>
        <strain evidence="3">CGMCC 4.1622</strain>
    </source>
</reference>
<evidence type="ECO:0000313" key="3">
    <source>
        <dbReference type="Proteomes" id="UP001596066"/>
    </source>
</evidence>
<dbReference type="EMBL" id="JBHSOC010000008">
    <property type="protein sequence ID" value="MFC5640986.1"/>
    <property type="molecule type" value="Genomic_DNA"/>
</dbReference>
<name>A0ABW0V533_9ACTN</name>
<organism evidence="2 3">
    <name type="scientific">Kitasatospora cinereorecta</name>
    <dbReference type="NCBI Taxonomy" id="285560"/>
    <lineage>
        <taxon>Bacteria</taxon>
        <taxon>Bacillati</taxon>
        <taxon>Actinomycetota</taxon>
        <taxon>Actinomycetes</taxon>
        <taxon>Kitasatosporales</taxon>
        <taxon>Streptomycetaceae</taxon>
        <taxon>Kitasatospora</taxon>
    </lineage>
</organism>
<evidence type="ECO:0008006" key="4">
    <source>
        <dbReference type="Google" id="ProtNLM"/>
    </source>
</evidence>
<feature type="compositionally biased region" description="Low complexity" evidence="1">
    <location>
        <begin position="618"/>
        <end position="631"/>
    </location>
</feature>
<protein>
    <recommendedName>
        <fullName evidence="4">Tetratricopeptide repeat protein</fullName>
    </recommendedName>
</protein>
<accession>A0ABW0V533</accession>
<proteinExistence type="predicted"/>
<dbReference type="SUPFAM" id="SSF48452">
    <property type="entry name" value="TPR-like"/>
    <property type="match status" value="1"/>
</dbReference>
<comment type="caution">
    <text evidence="2">The sequence shown here is derived from an EMBL/GenBank/DDBJ whole genome shotgun (WGS) entry which is preliminary data.</text>
</comment>
<feature type="compositionally biased region" description="Polar residues" evidence="1">
    <location>
        <begin position="348"/>
        <end position="362"/>
    </location>
</feature>
<dbReference type="Proteomes" id="UP001596066">
    <property type="component" value="Unassembled WGS sequence"/>
</dbReference>